<sequence>MNRRKKKHVIILAGKKEGHLFSGESDYYKDLLIEIENRGGKGVIFPLSNRYSSTTVYYWDAIEEKWKDTRHPIPHVVYNRFPYRKGEMSEGVQSYFRKLKSKGIPIFNDSFFNKEHIAKLIKGDDILKNFFPKTVLLNKEGTLKTFLTKYNQVFIKDVEGAQGKGIWKVERIRQRYTLHSQRKIVEDLSFSQLHYLLKQVYLNRRILIQEGIPVTTIDGTPYDFRVLMHFYKNNWQLTGLGARQARENGFTTHVPQGGRVVPMDQVPIKPKEELVHHLGKSLGELLQRYYTVREFSFDIGMDQMRNLSILDVNSKPMTFDEEHIQRNRIQTLVKILLNDT</sequence>
<gene>
    <name evidence="1" type="ORF">KS419_06025</name>
</gene>
<accession>A0ABS6JC81</accession>
<dbReference type="RefSeq" id="WP_217065167.1">
    <property type="nucleotide sequence ID" value="NZ_JAHQCS010000065.1"/>
</dbReference>
<organism evidence="1 2">
    <name type="scientific">Evansella tamaricis</name>
    <dbReference type="NCBI Taxonomy" id="2069301"/>
    <lineage>
        <taxon>Bacteria</taxon>
        <taxon>Bacillati</taxon>
        <taxon>Bacillota</taxon>
        <taxon>Bacilli</taxon>
        <taxon>Bacillales</taxon>
        <taxon>Bacillaceae</taxon>
        <taxon>Evansella</taxon>
    </lineage>
</organism>
<dbReference type="EMBL" id="JAHQCS010000065">
    <property type="protein sequence ID" value="MBU9711283.1"/>
    <property type="molecule type" value="Genomic_DNA"/>
</dbReference>
<reference evidence="1 2" key="1">
    <citation type="submission" date="2021-06" db="EMBL/GenBank/DDBJ databases">
        <title>Bacillus sp. RD4P76, an endophyte from a halophyte.</title>
        <authorList>
            <person name="Sun J.-Q."/>
        </authorList>
    </citation>
    <scope>NUCLEOTIDE SEQUENCE [LARGE SCALE GENOMIC DNA]</scope>
    <source>
        <strain evidence="1 2">CGMCC 1.15917</strain>
    </source>
</reference>
<dbReference type="Pfam" id="PF14398">
    <property type="entry name" value="ATPgrasp_YheCD"/>
    <property type="match status" value="1"/>
</dbReference>
<name>A0ABS6JC81_9BACI</name>
<dbReference type="Proteomes" id="UP000784880">
    <property type="component" value="Unassembled WGS sequence"/>
</dbReference>
<comment type="caution">
    <text evidence="1">The sequence shown here is derived from an EMBL/GenBank/DDBJ whole genome shotgun (WGS) entry which is preliminary data.</text>
</comment>
<evidence type="ECO:0000313" key="1">
    <source>
        <dbReference type="EMBL" id="MBU9711283.1"/>
    </source>
</evidence>
<protein>
    <submittedName>
        <fullName evidence="1">YheC/YheD family protein</fullName>
    </submittedName>
</protein>
<keyword evidence="2" id="KW-1185">Reference proteome</keyword>
<evidence type="ECO:0000313" key="2">
    <source>
        <dbReference type="Proteomes" id="UP000784880"/>
    </source>
</evidence>
<proteinExistence type="predicted"/>
<dbReference type="InterPro" id="IPR026838">
    <property type="entry name" value="YheC/D"/>
</dbReference>